<evidence type="ECO:0000313" key="1">
    <source>
        <dbReference type="EMBL" id="MCI19727.1"/>
    </source>
</evidence>
<name>A0A392Q755_9FABA</name>
<keyword evidence="2" id="KW-1185">Reference proteome</keyword>
<dbReference type="AlphaFoldDB" id="A0A392Q755"/>
<dbReference type="EMBL" id="LXQA010116277">
    <property type="protein sequence ID" value="MCI19727.1"/>
    <property type="molecule type" value="Genomic_DNA"/>
</dbReference>
<accession>A0A392Q755</accession>
<dbReference type="Proteomes" id="UP000265520">
    <property type="component" value="Unassembled WGS sequence"/>
</dbReference>
<proteinExistence type="predicted"/>
<feature type="non-terminal residue" evidence="1">
    <location>
        <position position="71"/>
    </location>
</feature>
<protein>
    <submittedName>
        <fullName evidence="1">Uncharacterized protein</fullName>
    </submittedName>
</protein>
<sequence>MSLNAEDSFSPSKRRRVDALEFVSLERTHESPLQRFSPRGSSSSGVLLTQKIWWFFLRLKTLLDSLRKGYE</sequence>
<organism evidence="1 2">
    <name type="scientific">Trifolium medium</name>
    <dbReference type="NCBI Taxonomy" id="97028"/>
    <lineage>
        <taxon>Eukaryota</taxon>
        <taxon>Viridiplantae</taxon>
        <taxon>Streptophyta</taxon>
        <taxon>Embryophyta</taxon>
        <taxon>Tracheophyta</taxon>
        <taxon>Spermatophyta</taxon>
        <taxon>Magnoliopsida</taxon>
        <taxon>eudicotyledons</taxon>
        <taxon>Gunneridae</taxon>
        <taxon>Pentapetalae</taxon>
        <taxon>rosids</taxon>
        <taxon>fabids</taxon>
        <taxon>Fabales</taxon>
        <taxon>Fabaceae</taxon>
        <taxon>Papilionoideae</taxon>
        <taxon>50 kb inversion clade</taxon>
        <taxon>NPAAA clade</taxon>
        <taxon>Hologalegina</taxon>
        <taxon>IRL clade</taxon>
        <taxon>Trifolieae</taxon>
        <taxon>Trifolium</taxon>
    </lineage>
</organism>
<reference evidence="1 2" key="1">
    <citation type="journal article" date="2018" name="Front. Plant Sci.">
        <title>Red Clover (Trifolium pratense) and Zigzag Clover (T. medium) - A Picture of Genomic Similarities and Differences.</title>
        <authorList>
            <person name="Dluhosova J."/>
            <person name="Istvanek J."/>
            <person name="Nedelnik J."/>
            <person name="Repkova J."/>
        </authorList>
    </citation>
    <scope>NUCLEOTIDE SEQUENCE [LARGE SCALE GENOMIC DNA]</scope>
    <source>
        <strain evidence="2">cv. 10/8</strain>
        <tissue evidence="1">Leaf</tissue>
    </source>
</reference>
<comment type="caution">
    <text evidence="1">The sequence shown here is derived from an EMBL/GenBank/DDBJ whole genome shotgun (WGS) entry which is preliminary data.</text>
</comment>
<evidence type="ECO:0000313" key="2">
    <source>
        <dbReference type="Proteomes" id="UP000265520"/>
    </source>
</evidence>